<evidence type="ECO:0000313" key="1">
    <source>
        <dbReference type="EMBL" id="XBV24829.1"/>
    </source>
</evidence>
<evidence type="ECO:0008006" key="2">
    <source>
        <dbReference type="Google" id="ProtNLM"/>
    </source>
</evidence>
<dbReference type="EMBL" id="CP158165">
    <property type="protein sequence ID" value="XBV24829.1"/>
    <property type="molecule type" value="Genomic_DNA"/>
</dbReference>
<dbReference type="AlphaFoldDB" id="A0AAU7TDS9"/>
<protein>
    <recommendedName>
        <fullName evidence="2">NlpC/P60 family protein</fullName>
    </recommendedName>
</protein>
<sequence length="264" mass="29656">MMSAEVLGIGVDEALIDRWRDWFAPSVQPFRTDVLPPQVAAAVPIRQVEPTPEWTDTFFMYSGTWTWLCEEEFDSLRPSLRRSLLAARRRTVHPKLMPVWPSELARSGDDLMFRWVASGAVRPSRHRDVPGGVWGRAQAVLPQAERLAGTFPTSGSGPNCFGTVLAAAGLDVADGLIAPDRFRVWLDEHTEPINSTECDDDPGIVFVWTEHGDLAHATVTIGGGWMLTKPSQSWSSPRLIYTVREAVNSWRFPDTRLSRYRLLR</sequence>
<name>A0AAU7TDS9_9ACTN</name>
<accession>A0AAU7TDS9</accession>
<proteinExistence type="predicted"/>
<dbReference type="RefSeq" id="WP_350277645.1">
    <property type="nucleotide sequence ID" value="NZ_CP158165.1"/>
</dbReference>
<organism evidence="1">
    <name type="scientific">Kribbella sp. HUAS MG21</name>
    <dbReference type="NCBI Taxonomy" id="3160966"/>
    <lineage>
        <taxon>Bacteria</taxon>
        <taxon>Bacillati</taxon>
        <taxon>Actinomycetota</taxon>
        <taxon>Actinomycetes</taxon>
        <taxon>Propionibacteriales</taxon>
        <taxon>Kribbellaceae</taxon>
        <taxon>Kribbella</taxon>
    </lineage>
</organism>
<gene>
    <name evidence="1" type="ORF">ABN611_00115</name>
</gene>
<reference evidence="1" key="1">
    <citation type="submission" date="2024-06" db="EMBL/GenBank/DDBJ databases">
        <title>Kribbella sp. strain HUAS MG21 genome sequences.</title>
        <authorList>
            <person name="Mo P."/>
        </authorList>
    </citation>
    <scope>NUCLEOTIDE SEQUENCE</scope>
    <source>
        <strain evidence="1">HUAS MG21</strain>
    </source>
</reference>